<dbReference type="PANTHER" id="PTHR43085">
    <property type="entry name" value="HEXOKINASE FAMILY MEMBER"/>
    <property type="match status" value="1"/>
</dbReference>
<keyword evidence="8" id="KW-1185">Reference proteome</keyword>
<protein>
    <submittedName>
        <fullName evidence="7">Carbohydrate kinase</fullName>
    </submittedName>
</protein>
<reference evidence="7 8" key="1">
    <citation type="submission" date="2019-04" db="EMBL/GenBank/DDBJ databases">
        <title>Chitiniphilus eburnea sp. nov., a novel chitinolytic bacterium isolated from aquaculture sludge.</title>
        <authorList>
            <person name="Sheng M."/>
        </authorList>
    </citation>
    <scope>NUCLEOTIDE SEQUENCE [LARGE SCALE GENOMIC DNA]</scope>
    <source>
        <strain evidence="7 8">HX-2-15</strain>
    </source>
</reference>
<evidence type="ECO:0000313" key="7">
    <source>
        <dbReference type="EMBL" id="TJZ78997.1"/>
    </source>
</evidence>
<keyword evidence="5" id="KW-0067">ATP-binding</keyword>
<accession>A0A4U0QC72</accession>
<dbReference type="InterPro" id="IPR011611">
    <property type="entry name" value="PfkB_dom"/>
</dbReference>
<evidence type="ECO:0000256" key="2">
    <source>
        <dbReference type="ARBA" id="ARBA00022679"/>
    </source>
</evidence>
<proteinExistence type="inferred from homology"/>
<dbReference type="Pfam" id="PF00294">
    <property type="entry name" value="PfkB"/>
    <property type="match status" value="1"/>
</dbReference>
<keyword evidence="2" id="KW-0808">Transferase</keyword>
<dbReference type="SUPFAM" id="SSF53613">
    <property type="entry name" value="Ribokinase-like"/>
    <property type="match status" value="1"/>
</dbReference>
<comment type="caution">
    <text evidence="7">The sequence shown here is derived from an EMBL/GenBank/DDBJ whole genome shotgun (WGS) entry which is preliminary data.</text>
</comment>
<evidence type="ECO:0000256" key="3">
    <source>
        <dbReference type="ARBA" id="ARBA00022741"/>
    </source>
</evidence>
<evidence type="ECO:0000259" key="6">
    <source>
        <dbReference type="Pfam" id="PF00294"/>
    </source>
</evidence>
<dbReference type="Gene3D" id="3.40.1190.20">
    <property type="match status" value="1"/>
</dbReference>
<organism evidence="7 8">
    <name type="scientific">Chitiniphilus eburneus</name>
    <dbReference type="NCBI Taxonomy" id="2571148"/>
    <lineage>
        <taxon>Bacteria</taxon>
        <taxon>Pseudomonadati</taxon>
        <taxon>Pseudomonadota</taxon>
        <taxon>Betaproteobacteria</taxon>
        <taxon>Neisseriales</taxon>
        <taxon>Chitinibacteraceae</taxon>
        <taxon>Chitiniphilus</taxon>
    </lineage>
</organism>
<evidence type="ECO:0000256" key="4">
    <source>
        <dbReference type="ARBA" id="ARBA00022777"/>
    </source>
</evidence>
<dbReference type="PANTHER" id="PTHR43085:SF1">
    <property type="entry name" value="PSEUDOURIDINE KINASE-RELATED"/>
    <property type="match status" value="1"/>
</dbReference>
<dbReference type="InterPro" id="IPR050306">
    <property type="entry name" value="PfkB_Carbo_kinase"/>
</dbReference>
<dbReference type="OrthoDB" id="9779730at2"/>
<dbReference type="EMBL" id="SUMF01000001">
    <property type="protein sequence ID" value="TJZ78997.1"/>
    <property type="molecule type" value="Genomic_DNA"/>
</dbReference>
<dbReference type="RefSeq" id="WP_136771512.1">
    <property type="nucleotide sequence ID" value="NZ_CP156074.1"/>
</dbReference>
<dbReference type="GO" id="GO:0005524">
    <property type="term" value="F:ATP binding"/>
    <property type="evidence" value="ECO:0007669"/>
    <property type="project" value="UniProtKB-KW"/>
</dbReference>
<evidence type="ECO:0000256" key="1">
    <source>
        <dbReference type="ARBA" id="ARBA00010688"/>
    </source>
</evidence>
<evidence type="ECO:0000256" key="5">
    <source>
        <dbReference type="ARBA" id="ARBA00022840"/>
    </source>
</evidence>
<feature type="domain" description="Carbohydrate kinase PfkB" evidence="6">
    <location>
        <begin position="3"/>
        <end position="289"/>
    </location>
</feature>
<sequence>MSTRFVVFGEALTDFIREEGAQWRAVAGGSCWNVARVGARLGVGTGFAGAVSRDVFGDELARLSAEAGLDLLFLQQVAKSPFLAIVPSRHPPSYFFIGDDSADLHFDPARLPEGWLDDAQTVHFGSISLVRQPLAGQLLTLARQVKAAGRAICFDPNHRDLMDEHYTSTLKTMAGLADYIKISDEDLAKLFPGQDAAQALATLRGWAPGAQILFTRGGDGMTLLTADGAYSRPVFPVTVADTVGAGDASMGGWMTSQLTRPDAPPAAHLDFAAAAAALACMHHGAYAPTREEVERLLG</sequence>
<gene>
    <name evidence="7" type="ORF">FAZ21_01550</name>
</gene>
<dbReference type="InterPro" id="IPR029056">
    <property type="entry name" value="Ribokinase-like"/>
</dbReference>
<dbReference type="AlphaFoldDB" id="A0A4U0QC72"/>
<evidence type="ECO:0000313" key="8">
    <source>
        <dbReference type="Proteomes" id="UP000310016"/>
    </source>
</evidence>
<keyword evidence="4 7" id="KW-0418">Kinase</keyword>
<comment type="similarity">
    <text evidence="1">Belongs to the carbohydrate kinase PfkB family.</text>
</comment>
<keyword evidence="3" id="KW-0547">Nucleotide-binding</keyword>
<dbReference type="GO" id="GO:0016301">
    <property type="term" value="F:kinase activity"/>
    <property type="evidence" value="ECO:0007669"/>
    <property type="project" value="UniProtKB-KW"/>
</dbReference>
<name>A0A4U0QC72_9NEIS</name>
<dbReference type="CDD" id="cd01167">
    <property type="entry name" value="bac_FRK"/>
    <property type="match status" value="1"/>
</dbReference>
<dbReference type="Proteomes" id="UP000310016">
    <property type="component" value="Unassembled WGS sequence"/>
</dbReference>